<organism evidence="7 8">
    <name type="scientific">Paramecium tetraurelia</name>
    <dbReference type="NCBI Taxonomy" id="5888"/>
    <lineage>
        <taxon>Eukaryota</taxon>
        <taxon>Sar</taxon>
        <taxon>Alveolata</taxon>
        <taxon>Ciliophora</taxon>
        <taxon>Intramacronucleata</taxon>
        <taxon>Oligohymenophorea</taxon>
        <taxon>Peniculida</taxon>
        <taxon>Parameciidae</taxon>
        <taxon>Paramecium</taxon>
    </lineage>
</organism>
<evidence type="ECO:0000256" key="2">
    <source>
        <dbReference type="ARBA" id="ARBA00022670"/>
    </source>
</evidence>
<dbReference type="InterPro" id="IPR003653">
    <property type="entry name" value="Peptidase_C48_C"/>
</dbReference>
<dbReference type="HOGENOM" id="CLU_835381_0_0_1"/>
<dbReference type="AlphaFoldDB" id="A0E1J1"/>
<dbReference type="STRING" id="5888.A0E1J1"/>
<dbReference type="Gene3D" id="3.40.395.10">
    <property type="entry name" value="Adenoviral Proteinase, Chain A"/>
    <property type="match status" value="1"/>
</dbReference>
<keyword evidence="4" id="KW-0788">Thiol protease</keyword>
<dbReference type="InParanoid" id="A0E1J1"/>
<dbReference type="GO" id="GO:0016926">
    <property type="term" value="P:protein desumoylation"/>
    <property type="evidence" value="ECO:0000318"/>
    <property type="project" value="GO_Central"/>
</dbReference>
<dbReference type="Pfam" id="PF02902">
    <property type="entry name" value="Peptidase_C48"/>
    <property type="match status" value="1"/>
</dbReference>
<protein>
    <recommendedName>
        <fullName evidence="6">Ubiquitin-like protease family profile domain-containing protein</fullName>
    </recommendedName>
</protein>
<evidence type="ECO:0000259" key="6">
    <source>
        <dbReference type="PROSITE" id="PS50600"/>
    </source>
</evidence>
<dbReference type="PANTHER" id="PTHR12606:SF1">
    <property type="entry name" value="UBIQUITIN-LIKE-SPECIFIC PROTEASE 1A"/>
    <property type="match status" value="1"/>
</dbReference>
<dbReference type="OrthoDB" id="1939479at2759"/>
<proteinExistence type="inferred from homology"/>
<reference evidence="7 8" key="1">
    <citation type="journal article" date="2006" name="Nature">
        <title>Global trends of whole-genome duplications revealed by the ciliate Paramecium tetraurelia.</title>
        <authorList>
            <consortium name="Genoscope"/>
            <person name="Aury J.-M."/>
            <person name="Jaillon O."/>
            <person name="Duret L."/>
            <person name="Noel B."/>
            <person name="Jubin C."/>
            <person name="Porcel B.M."/>
            <person name="Segurens B."/>
            <person name="Daubin V."/>
            <person name="Anthouard V."/>
            <person name="Aiach N."/>
            <person name="Arnaiz O."/>
            <person name="Billaut A."/>
            <person name="Beisson J."/>
            <person name="Blanc I."/>
            <person name="Bouhouche K."/>
            <person name="Camara F."/>
            <person name="Duharcourt S."/>
            <person name="Guigo R."/>
            <person name="Gogendeau D."/>
            <person name="Katinka M."/>
            <person name="Keller A.-M."/>
            <person name="Kissmehl R."/>
            <person name="Klotz C."/>
            <person name="Koll F."/>
            <person name="Le Moue A."/>
            <person name="Lepere C."/>
            <person name="Malinsky S."/>
            <person name="Nowacki M."/>
            <person name="Nowak J.K."/>
            <person name="Plattner H."/>
            <person name="Poulain J."/>
            <person name="Ruiz F."/>
            <person name="Serrano V."/>
            <person name="Zagulski M."/>
            <person name="Dessen P."/>
            <person name="Betermier M."/>
            <person name="Weissenbach J."/>
            <person name="Scarpelli C."/>
            <person name="Schachter V."/>
            <person name="Sperling L."/>
            <person name="Meyer E."/>
            <person name="Cohen J."/>
            <person name="Wincker P."/>
        </authorList>
    </citation>
    <scope>NUCLEOTIDE SEQUENCE [LARGE SCALE GENOMIC DNA]</scope>
    <source>
        <strain evidence="7 8">Stock d4-2</strain>
    </source>
</reference>
<evidence type="ECO:0000256" key="3">
    <source>
        <dbReference type="ARBA" id="ARBA00022801"/>
    </source>
</evidence>
<dbReference type="SUPFAM" id="SSF54001">
    <property type="entry name" value="Cysteine proteinases"/>
    <property type="match status" value="1"/>
</dbReference>
<dbReference type="GO" id="GO:0006508">
    <property type="term" value="P:proteolysis"/>
    <property type="evidence" value="ECO:0007669"/>
    <property type="project" value="UniProtKB-KW"/>
</dbReference>
<gene>
    <name evidence="7" type="ORF">GSPATT00022327001</name>
</gene>
<evidence type="ECO:0000313" key="7">
    <source>
        <dbReference type="EMBL" id="CAK89158.1"/>
    </source>
</evidence>
<evidence type="ECO:0000313" key="8">
    <source>
        <dbReference type="Proteomes" id="UP000000600"/>
    </source>
</evidence>
<accession>A0E1J1</accession>
<feature type="region of interest" description="Disordered" evidence="5">
    <location>
        <begin position="119"/>
        <end position="142"/>
    </location>
</feature>
<dbReference type="PANTHER" id="PTHR12606">
    <property type="entry name" value="SENTRIN/SUMO-SPECIFIC PROTEASE"/>
    <property type="match status" value="1"/>
</dbReference>
<dbReference type="KEGG" id="ptm:GSPATT00022327001"/>
<dbReference type="EMBL" id="CT868653">
    <property type="protein sequence ID" value="CAK89158.1"/>
    <property type="molecule type" value="Genomic_DNA"/>
</dbReference>
<dbReference type="OMA" id="PDITNFI"/>
<keyword evidence="8" id="KW-1185">Reference proteome</keyword>
<comment type="similarity">
    <text evidence="1">Belongs to the peptidase C48 family.</text>
</comment>
<feature type="domain" description="Ubiquitin-like protease family profile" evidence="6">
    <location>
        <begin position="184"/>
        <end position="356"/>
    </location>
</feature>
<dbReference type="InterPro" id="IPR038765">
    <property type="entry name" value="Papain-like_cys_pep_sf"/>
</dbReference>
<evidence type="ECO:0000256" key="5">
    <source>
        <dbReference type="SAM" id="MobiDB-lite"/>
    </source>
</evidence>
<dbReference type="PROSITE" id="PS50600">
    <property type="entry name" value="ULP_PROTEASE"/>
    <property type="match status" value="1"/>
</dbReference>
<evidence type="ECO:0000256" key="4">
    <source>
        <dbReference type="ARBA" id="ARBA00022807"/>
    </source>
</evidence>
<sequence>MSEELTLLKVKQKIFWADYYTDRHKFKNFNFRKHGVTINNDFLSALANNEFLTAQHLIYFQQMFQYYYGEFLVYIIVLTIKQVLSLDCHVFPEFIPDITNFILPNMIATQFKQESSRDSQNSFSNFESWQEQEQQQTQTTQSENNSIFYKTLNLIKSLNPYKFFRKSQPQQEEVDFQGNYSNPFPINQQNIVTQQNQEILQKYNFQVKNITYIKKDPQEPTQVISKGEMKINNIIILENEKGKYQFNKLNVQIENLKNRYKFSTMVQSNFFSLFKYTYIPINLQNNHWLCAIVEFKENKIQYLDSNFGTQNNVVEGLEQMLNYKGEQTKWEILFNSPKQENSFDCGVFCLMALYQLYKTGKFIQTHQYNQQDIYSFRKQLLYLAIIESQSDINQKLLNIILDFKHKN</sequence>
<dbReference type="GO" id="GO:0016929">
    <property type="term" value="F:deSUMOylase activity"/>
    <property type="evidence" value="ECO:0000318"/>
    <property type="project" value="GO_Central"/>
</dbReference>
<name>A0E1J1_PARTE</name>
<evidence type="ECO:0000256" key="1">
    <source>
        <dbReference type="ARBA" id="ARBA00005234"/>
    </source>
</evidence>
<dbReference type="GO" id="GO:0005634">
    <property type="term" value="C:nucleus"/>
    <property type="evidence" value="ECO:0000318"/>
    <property type="project" value="GO_Central"/>
</dbReference>
<dbReference type="GeneID" id="5042340"/>
<feature type="compositionally biased region" description="Low complexity" evidence="5">
    <location>
        <begin position="122"/>
        <end position="142"/>
    </location>
</feature>
<dbReference type="RefSeq" id="XP_001456555.1">
    <property type="nucleotide sequence ID" value="XM_001456518.1"/>
</dbReference>
<keyword evidence="2" id="KW-0645">Protease</keyword>
<dbReference type="Proteomes" id="UP000000600">
    <property type="component" value="Unassembled WGS sequence"/>
</dbReference>
<keyword evidence="3" id="KW-0378">Hydrolase</keyword>